<evidence type="ECO:0000259" key="1">
    <source>
        <dbReference type="Pfam" id="PF13456"/>
    </source>
</evidence>
<proteinExistence type="predicted"/>
<dbReference type="InterPro" id="IPR002156">
    <property type="entry name" value="RNaseH_domain"/>
</dbReference>
<organism evidence="2 3">
    <name type="scientific">Gossypium arboreum</name>
    <name type="common">Tree cotton</name>
    <name type="synonym">Gossypium nanking</name>
    <dbReference type="NCBI Taxonomy" id="29729"/>
    <lineage>
        <taxon>Eukaryota</taxon>
        <taxon>Viridiplantae</taxon>
        <taxon>Streptophyta</taxon>
        <taxon>Embryophyta</taxon>
        <taxon>Tracheophyta</taxon>
        <taxon>Spermatophyta</taxon>
        <taxon>Magnoliopsida</taxon>
        <taxon>eudicotyledons</taxon>
        <taxon>Gunneridae</taxon>
        <taxon>Pentapetalae</taxon>
        <taxon>rosids</taxon>
        <taxon>malvids</taxon>
        <taxon>Malvales</taxon>
        <taxon>Malvaceae</taxon>
        <taxon>Malvoideae</taxon>
        <taxon>Gossypium</taxon>
    </lineage>
</organism>
<comment type="caution">
    <text evidence="2">The sequence shown here is derived from an EMBL/GenBank/DDBJ whole genome shotgun (WGS) entry which is preliminary data.</text>
</comment>
<reference evidence="2 3" key="1">
    <citation type="submission" date="2023-03" db="EMBL/GenBank/DDBJ databases">
        <title>WGS of Gossypium arboreum.</title>
        <authorList>
            <person name="Yu D."/>
        </authorList>
    </citation>
    <scope>NUCLEOTIDE SEQUENCE [LARGE SCALE GENOMIC DNA]</scope>
    <source>
        <tissue evidence="2">Leaf</tissue>
    </source>
</reference>
<keyword evidence="3" id="KW-1185">Reference proteome</keyword>
<dbReference type="InterPro" id="IPR044730">
    <property type="entry name" value="RNase_H-like_dom_plant"/>
</dbReference>
<accession>A0ABR0QAL0</accession>
<dbReference type="EMBL" id="JARKNE010000004">
    <property type="protein sequence ID" value="KAK5836364.1"/>
    <property type="molecule type" value="Genomic_DNA"/>
</dbReference>
<feature type="domain" description="RNase H type-1" evidence="1">
    <location>
        <begin position="33"/>
        <end position="109"/>
    </location>
</feature>
<protein>
    <recommendedName>
        <fullName evidence="1">RNase H type-1 domain-containing protein</fullName>
    </recommendedName>
</protein>
<sequence length="133" mass="14877">MSSSCEGLLYNFHSIEFLIPTIDQLGTRFSSSSGLGAIYGGLRLAWDADIRNLLFESYNKLVNMLNSSGYQRNNFSLVCTINELNNREPTITISHVLKEANVAVNSLTKYGLENDYYVHIMERPSVSISVSSE</sequence>
<dbReference type="Proteomes" id="UP001358586">
    <property type="component" value="Chromosome 4"/>
</dbReference>
<gene>
    <name evidence="2" type="ORF">PVK06_012150</name>
</gene>
<dbReference type="Pfam" id="PF13456">
    <property type="entry name" value="RVT_3"/>
    <property type="match status" value="1"/>
</dbReference>
<name>A0ABR0QAL0_GOSAR</name>
<evidence type="ECO:0000313" key="3">
    <source>
        <dbReference type="Proteomes" id="UP001358586"/>
    </source>
</evidence>
<evidence type="ECO:0000313" key="2">
    <source>
        <dbReference type="EMBL" id="KAK5836364.1"/>
    </source>
</evidence>
<dbReference type="CDD" id="cd06222">
    <property type="entry name" value="RNase_H_like"/>
    <property type="match status" value="1"/>
</dbReference>